<dbReference type="RefSeq" id="WP_092539316.1">
    <property type="nucleotide sequence ID" value="NZ_FNKQ01000007.1"/>
</dbReference>
<sequence>MPSNTLVVRVESDQDFAEHVLDAAERADKGKITEDQYGVSLPDEAALARILSEKNLELIRTIAREEPSSQRELARLVDRDIKNVSNSLTDLAELGLVKFEEDGRSKRPVVWYNDIHVKYDLGVDGEGTEVSA</sequence>
<reference evidence="2" key="1">
    <citation type="submission" date="2016-10" db="EMBL/GenBank/DDBJ databases">
        <authorList>
            <person name="de Groot N.N."/>
        </authorList>
    </citation>
    <scope>NUCLEOTIDE SEQUENCE [LARGE SCALE GENOMIC DNA]</scope>
    <source>
        <strain evidence="2">CGMCC 1.12397</strain>
    </source>
</reference>
<evidence type="ECO:0000313" key="4">
    <source>
        <dbReference type="Proteomes" id="UP000255421"/>
    </source>
</evidence>
<reference evidence="1 4" key="3">
    <citation type="submission" date="2018-07" db="EMBL/GenBank/DDBJ databases">
        <title>Genome sequence of extremly halophilic archaeon Halopelagius longus strain BC12-B1.</title>
        <authorList>
            <person name="Zhang X."/>
        </authorList>
    </citation>
    <scope>NUCLEOTIDE SEQUENCE [LARGE SCALE GENOMIC DNA]</scope>
    <source>
        <strain evidence="1 4">BC12-B1</strain>
    </source>
</reference>
<dbReference type="AlphaFoldDB" id="A0A1H1GTT5"/>
<dbReference type="Pfam" id="PF25212">
    <property type="entry name" value="HVO_A0114"/>
    <property type="match status" value="1"/>
</dbReference>
<dbReference type="EMBL" id="FNKQ01000007">
    <property type="protein sequence ID" value="SDR16559.1"/>
    <property type="molecule type" value="Genomic_DNA"/>
</dbReference>
<dbReference type="OrthoDB" id="325082at2157"/>
<dbReference type="Proteomes" id="UP000255421">
    <property type="component" value="Unassembled WGS sequence"/>
</dbReference>
<evidence type="ECO:0000313" key="3">
    <source>
        <dbReference type="Proteomes" id="UP000199289"/>
    </source>
</evidence>
<dbReference type="SUPFAM" id="SSF46785">
    <property type="entry name" value="Winged helix' DNA-binding domain"/>
    <property type="match status" value="1"/>
</dbReference>
<protein>
    <submittedName>
        <fullName evidence="2">Predicted transcriptional regulator</fullName>
    </submittedName>
</protein>
<evidence type="ECO:0000313" key="2">
    <source>
        <dbReference type="EMBL" id="SDR16559.1"/>
    </source>
</evidence>
<dbReference type="InterPro" id="IPR036390">
    <property type="entry name" value="WH_DNA-bd_sf"/>
</dbReference>
<dbReference type="Gene3D" id="1.10.10.10">
    <property type="entry name" value="Winged helix-like DNA-binding domain superfamily/Winged helix DNA-binding domain"/>
    <property type="match status" value="1"/>
</dbReference>
<dbReference type="Proteomes" id="UP000199289">
    <property type="component" value="Unassembled WGS sequence"/>
</dbReference>
<accession>A0A1H1GTT5</accession>
<dbReference type="InterPro" id="IPR036388">
    <property type="entry name" value="WH-like_DNA-bd_sf"/>
</dbReference>
<name>A0A1H1GTT5_9EURY</name>
<gene>
    <name evidence="1" type="ORF">DWB78_18645</name>
    <name evidence="2" type="ORF">SAMN05216278_3852</name>
</gene>
<evidence type="ECO:0000313" key="1">
    <source>
        <dbReference type="EMBL" id="RDI69570.1"/>
    </source>
</evidence>
<keyword evidence="4" id="KW-1185">Reference proteome</keyword>
<proteinExistence type="predicted"/>
<organism evidence="2 3">
    <name type="scientific">Halopelagius longus</name>
    <dbReference type="NCBI Taxonomy" id="1236180"/>
    <lineage>
        <taxon>Archaea</taxon>
        <taxon>Methanobacteriati</taxon>
        <taxon>Methanobacteriota</taxon>
        <taxon>Stenosarchaea group</taxon>
        <taxon>Halobacteria</taxon>
        <taxon>Halobacteriales</taxon>
        <taxon>Haloferacaceae</taxon>
    </lineage>
</organism>
<reference evidence="3" key="2">
    <citation type="submission" date="2016-10" db="EMBL/GenBank/DDBJ databases">
        <authorList>
            <person name="Varghese N."/>
            <person name="Submissions S."/>
        </authorList>
    </citation>
    <scope>NUCLEOTIDE SEQUENCE [LARGE SCALE GENOMIC DNA]</scope>
    <source>
        <strain evidence="3">CGMCC 1.12397</strain>
    </source>
</reference>
<dbReference type="EMBL" id="QQST01000005">
    <property type="protein sequence ID" value="RDI69570.1"/>
    <property type="molecule type" value="Genomic_DNA"/>
</dbReference>